<proteinExistence type="inferred from homology"/>
<keyword evidence="6" id="KW-1185">Reference proteome</keyword>
<comment type="caution">
    <text evidence="5">The sequence shown here is derived from an EMBL/GenBank/DDBJ whole genome shotgun (WGS) entry which is preliminary data.</text>
</comment>
<dbReference type="Pfam" id="PF03514">
    <property type="entry name" value="GRAS"/>
    <property type="match status" value="1"/>
</dbReference>
<dbReference type="AlphaFoldDB" id="A0A4S8IX06"/>
<gene>
    <name evidence="5" type="ORF">C4D60_Mb10t13740</name>
</gene>
<comment type="caution">
    <text evidence="3">Lacks conserved residue(s) required for the propagation of feature annotation.</text>
</comment>
<feature type="region of interest" description="SAW" evidence="3">
    <location>
        <begin position="340"/>
        <end position="416"/>
    </location>
</feature>
<evidence type="ECO:0000256" key="4">
    <source>
        <dbReference type="SAM" id="MobiDB-lite"/>
    </source>
</evidence>
<protein>
    <submittedName>
        <fullName evidence="5">Uncharacterized protein</fullName>
    </submittedName>
</protein>
<dbReference type="Proteomes" id="UP000317650">
    <property type="component" value="Chromosome 10"/>
</dbReference>
<keyword evidence="2" id="KW-0804">Transcription</keyword>
<dbReference type="InterPro" id="IPR005202">
    <property type="entry name" value="TF_GRAS"/>
</dbReference>
<keyword evidence="1" id="KW-0805">Transcription regulation</keyword>
<evidence type="ECO:0000313" key="6">
    <source>
        <dbReference type="Proteomes" id="UP000317650"/>
    </source>
</evidence>
<dbReference type="EMBL" id="PYDT01000008">
    <property type="protein sequence ID" value="THU53375.1"/>
    <property type="molecule type" value="Genomic_DNA"/>
</dbReference>
<feature type="region of interest" description="VHIID" evidence="3">
    <location>
        <begin position="127"/>
        <end position="192"/>
    </location>
</feature>
<evidence type="ECO:0000256" key="1">
    <source>
        <dbReference type="ARBA" id="ARBA00023015"/>
    </source>
</evidence>
<dbReference type="PANTHER" id="PTHR31636">
    <property type="entry name" value="OSJNBA0084A10.13 PROTEIN-RELATED"/>
    <property type="match status" value="1"/>
</dbReference>
<dbReference type="PROSITE" id="PS50985">
    <property type="entry name" value="GRAS"/>
    <property type="match status" value="1"/>
</dbReference>
<evidence type="ECO:0000313" key="5">
    <source>
        <dbReference type="EMBL" id="THU53375.1"/>
    </source>
</evidence>
<reference evidence="5 6" key="1">
    <citation type="journal article" date="2019" name="Nat. Plants">
        <title>Genome sequencing of Musa balbisiana reveals subgenome evolution and function divergence in polyploid bananas.</title>
        <authorList>
            <person name="Yao X."/>
        </authorList>
    </citation>
    <scope>NUCLEOTIDE SEQUENCE [LARGE SCALE GENOMIC DNA]</scope>
    <source>
        <strain evidence="6">cv. DH-PKW</strain>
        <tissue evidence="5">Leaves</tissue>
    </source>
</reference>
<evidence type="ECO:0000256" key="2">
    <source>
        <dbReference type="ARBA" id="ARBA00023163"/>
    </source>
</evidence>
<sequence>MGRSAKVQQGERASNWQPFQNTDPCHHHPSISCLLEPKDPREEEKWAAELIQECAKAIAEKDSSKIHHLLWLLNELATPYGDCDQKLASYFLQALLCRATEAGELCYTTLISAAEKHQSFVTARKVMLKFQEVSPWTTFGHVASNGAIMEAMEGESKLHIVDISNTYCTQWPTLMEALASRGSDTPHLRLTVVAMVSMGGSVMDEIGRRMVKFARLMGVPFEFRVVSIVSTLGQLTEEELGLRKDETVVVNCVGALRRVRVEERGAFMRMLCALRPRVVTVVEEEADFTTSKGDLVACFEQCVKFYSIFLGMLEESFSPTSNERFLLEKECSRSILGVLACNGGGVCERREKASQWCERLTEAFTPTAFNDDVIGDLEALLERYREGWSLVPAKGNAAGLYLTWKAEPVVWASVWKPIKP</sequence>
<organism evidence="5 6">
    <name type="scientific">Musa balbisiana</name>
    <name type="common">Banana</name>
    <dbReference type="NCBI Taxonomy" id="52838"/>
    <lineage>
        <taxon>Eukaryota</taxon>
        <taxon>Viridiplantae</taxon>
        <taxon>Streptophyta</taxon>
        <taxon>Embryophyta</taxon>
        <taxon>Tracheophyta</taxon>
        <taxon>Spermatophyta</taxon>
        <taxon>Magnoliopsida</taxon>
        <taxon>Liliopsida</taxon>
        <taxon>Zingiberales</taxon>
        <taxon>Musaceae</taxon>
        <taxon>Musa</taxon>
    </lineage>
</organism>
<comment type="similarity">
    <text evidence="3">Belongs to the GRAS family.</text>
</comment>
<feature type="region of interest" description="Disordered" evidence="4">
    <location>
        <begin position="1"/>
        <end position="23"/>
    </location>
</feature>
<name>A0A4S8IX06_MUSBA</name>
<feature type="compositionally biased region" description="Polar residues" evidence="4">
    <location>
        <begin position="11"/>
        <end position="23"/>
    </location>
</feature>
<feature type="short sequence motif" description="VHIID" evidence="3">
    <location>
        <begin position="158"/>
        <end position="162"/>
    </location>
</feature>
<accession>A0A4S8IX06</accession>
<evidence type="ECO:0000256" key="3">
    <source>
        <dbReference type="PROSITE-ProRule" id="PRU01191"/>
    </source>
</evidence>